<keyword evidence="1" id="KW-0547">Nucleotide-binding</keyword>
<accession>A0AA46YLF7</accession>
<dbReference type="AlphaFoldDB" id="A0AA46YLF7"/>
<dbReference type="GO" id="GO:0005524">
    <property type="term" value="F:ATP binding"/>
    <property type="evidence" value="ECO:0007669"/>
    <property type="project" value="UniProtKB-KW"/>
</dbReference>
<dbReference type="Pfam" id="PF13191">
    <property type="entry name" value="AAA_16"/>
    <property type="match status" value="1"/>
</dbReference>
<dbReference type="PANTHER" id="PTHR16305:SF35">
    <property type="entry name" value="TRANSCRIPTIONAL ACTIVATOR DOMAIN"/>
    <property type="match status" value="1"/>
</dbReference>
<dbReference type="GO" id="GO:0006355">
    <property type="term" value="P:regulation of DNA-templated transcription"/>
    <property type="evidence" value="ECO:0007669"/>
    <property type="project" value="InterPro"/>
</dbReference>
<dbReference type="Gene3D" id="1.10.10.10">
    <property type="entry name" value="Winged helix-like DNA-binding domain superfamily/Winged helix DNA-binding domain"/>
    <property type="match status" value="1"/>
</dbReference>
<keyword evidence="2" id="KW-0067">ATP-binding</keyword>
<dbReference type="GO" id="GO:0003677">
    <property type="term" value="F:DNA binding"/>
    <property type="evidence" value="ECO:0007669"/>
    <property type="project" value="InterPro"/>
</dbReference>
<dbReference type="SUPFAM" id="SSF52540">
    <property type="entry name" value="P-loop containing nucleoside triphosphate hydrolases"/>
    <property type="match status" value="1"/>
</dbReference>
<feature type="domain" description="HTH luxR-type" evidence="3">
    <location>
        <begin position="927"/>
        <end position="992"/>
    </location>
</feature>
<dbReference type="InterPro" id="IPR000792">
    <property type="entry name" value="Tscrpt_reg_LuxR_C"/>
</dbReference>
<evidence type="ECO:0000313" key="5">
    <source>
        <dbReference type="Proteomes" id="UP001164390"/>
    </source>
</evidence>
<protein>
    <submittedName>
        <fullName evidence="4">AAA family ATPase</fullName>
    </submittedName>
</protein>
<dbReference type="GO" id="GO:0004016">
    <property type="term" value="F:adenylate cyclase activity"/>
    <property type="evidence" value="ECO:0007669"/>
    <property type="project" value="TreeGrafter"/>
</dbReference>
<name>A0AA46YLF7_9ACTN</name>
<dbReference type="PRINTS" id="PR00038">
    <property type="entry name" value="HTHLUXR"/>
</dbReference>
<reference evidence="4" key="1">
    <citation type="submission" date="2022-01" db="EMBL/GenBank/DDBJ databases">
        <title>Nocardioidaceae gen. sp. A5X3R13.</title>
        <authorList>
            <person name="Lopez Marin M.A."/>
            <person name="Uhlik O."/>
        </authorList>
    </citation>
    <scope>NUCLEOTIDE SEQUENCE</scope>
    <source>
        <strain evidence="4">A5X3R13</strain>
    </source>
</reference>
<dbReference type="CDD" id="cd06170">
    <property type="entry name" value="LuxR_C_like"/>
    <property type="match status" value="1"/>
</dbReference>
<dbReference type="InterPro" id="IPR036388">
    <property type="entry name" value="WH-like_DNA-bd_sf"/>
</dbReference>
<evidence type="ECO:0000256" key="2">
    <source>
        <dbReference type="ARBA" id="ARBA00022840"/>
    </source>
</evidence>
<dbReference type="InterPro" id="IPR019734">
    <property type="entry name" value="TPR_rpt"/>
</dbReference>
<dbReference type="SMART" id="SM00028">
    <property type="entry name" value="TPR"/>
    <property type="match status" value="3"/>
</dbReference>
<evidence type="ECO:0000313" key="4">
    <source>
        <dbReference type="EMBL" id="UYM04828.1"/>
    </source>
</evidence>
<dbReference type="KEGG" id="sgrg:L0C25_20205"/>
<sequence length="997" mass="106542">MSPPEPMHDGNALTTPIVGRDAELERLGGAFARAADGTPTVQLVLGEAGVGKTTLLRRFAAGVDTTLLVGGCVPVGGEAMPFVPIIGALRQFIADSDDDHVRRCADRWPTVFTQLAPAQVPSGPVDAFAPLSPSGQVRLFESILSMVGDLAATRPLLWIIEDLQWADLSTLDLVAYLARNLSDEHVVVMLSVRTDDLPRAHPLRGWLADLERLAIVDRLGLGRLGRDDTAHQIAVLIGDDRTAPAWELVDLVFDRSAGNPLFTEQLLPCARERTPDLPATLRDLVSARITGLPGPTQDVLGVAAVVGREFDLDVLATVATLAPDTAEARLRAAVDNQIVAPGTGTTYAFTHPTFREVLEGDLLPGRRTSLHASTGRALQGMPDAGDPSLAGRIAYHWAQADVPEVAFATAVRAGLAAEQVYAFADADEHYTRAVRLTSGRSMIAGAALDGVELLVHASQAAHLTGDGPRAVRLADEAGTLTPDPIRRSAILERKGAYCFNAGLVDEAQAAYREALTLLPTTPSPARARVYAGLGLLAIAWTRIDEADAACKEAIRIAREIDARAEEGRALNALGAVRAYQGDFETGIVYSRAAVTIATEIGDPDDLALAYIDCAHVLGVAGRDVDAVDVCVEGYAAMRRVGLARQDGSFMLANAAESLIRSGRLDRAGTLLEEALAQQSRGVRAFPVLEQATRLSLARGDLDTARARLDQCHELLAEFGAPESWQRELYEIDAELRLWLHEEDAAYESALGGLDLVRNGDEQRFAGPLVMLATRALADRCQRTPPSQVAHARIGELVESLTARIKALVPNPLDADSHPTVDAAAVAATIDAELARCTPDVAEPARWADAAAAWQRLGRPFSTAYCRWREAEATVLGKGTGAEQLAAVRRAHAAASELDARCLLAEISDLARWGRIDIGAPTQRRAADDWADTDLTPRELEVLAGLVAGRTNREIADSLFISTKTASVHVSNLLHKLGVSSREQAARLANARGMKPAE</sequence>
<evidence type="ECO:0000259" key="3">
    <source>
        <dbReference type="PROSITE" id="PS50043"/>
    </source>
</evidence>
<dbReference type="Pfam" id="PF00196">
    <property type="entry name" value="GerE"/>
    <property type="match status" value="1"/>
</dbReference>
<gene>
    <name evidence="4" type="ORF">L0C25_20205</name>
</gene>
<dbReference type="InterPro" id="IPR041664">
    <property type="entry name" value="AAA_16"/>
</dbReference>
<dbReference type="InterPro" id="IPR011990">
    <property type="entry name" value="TPR-like_helical_dom_sf"/>
</dbReference>
<dbReference type="SUPFAM" id="SSF46894">
    <property type="entry name" value="C-terminal effector domain of the bipartite response regulators"/>
    <property type="match status" value="1"/>
</dbReference>
<organism evidence="4 5">
    <name type="scientific">Solicola gregarius</name>
    <dbReference type="NCBI Taxonomy" id="2908642"/>
    <lineage>
        <taxon>Bacteria</taxon>
        <taxon>Bacillati</taxon>
        <taxon>Actinomycetota</taxon>
        <taxon>Actinomycetes</taxon>
        <taxon>Propionibacteriales</taxon>
        <taxon>Nocardioidaceae</taxon>
        <taxon>Solicola</taxon>
    </lineage>
</organism>
<proteinExistence type="predicted"/>
<dbReference type="PROSITE" id="PS50043">
    <property type="entry name" value="HTH_LUXR_2"/>
    <property type="match status" value="1"/>
</dbReference>
<evidence type="ECO:0000256" key="1">
    <source>
        <dbReference type="ARBA" id="ARBA00022741"/>
    </source>
</evidence>
<dbReference type="PANTHER" id="PTHR16305">
    <property type="entry name" value="TESTICULAR SOLUBLE ADENYLYL CYCLASE"/>
    <property type="match status" value="1"/>
</dbReference>
<dbReference type="InterPro" id="IPR027417">
    <property type="entry name" value="P-loop_NTPase"/>
</dbReference>
<dbReference type="InterPro" id="IPR016032">
    <property type="entry name" value="Sig_transdc_resp-reg_C-effctor"/>
</dbReference>
<dbReference type="SUPFAM" id="SSF48452">
    <property type="entry name" value="TPR-like"/>
    <property type="match status" value="2"/>
</dbReference>
<dbReference type="SMART" id="SM00421">
    <property type="entry name" value="HTH_LUXR"/>
    <property type="match status" value="1"/>
</dbReference>
<dbReference type="GO" id="GO:0005737">
    <property type="term" value="C:cytoplasm"/>
    <property type="evidence" value="ECO:0007669"/>
    <property type="project" value="TreeGrafter"/>
</dbReference>
<dbReference type="Pfam" id="PF13181">
    <property type="entry name" value="TPR_8"/>
    <property type="match status" value="1"/>
</dbReference>
<dbReference type="Gene3D" id="1.25.40.10">
    <property type="entry name" value="Tetratricopeptide repeat domain"/>
    <property type="match status" value="2"/>
</dbReference>
<dbReference type="EMBL" id="CP094970">
    <property type="protein sequence ID" value="UYM04828.1"/>
    <property type="molecule type" value="Genomic_DNA"/>
</dbReference>
<dbReference type="Proteomes" id="UP001164390">
    <property type="component" value="Chromosome"/>
</dbReference>
<dbReference type="RefSeq" id="WP_271633588.1">
    <property type="nucleotide sequence ID" value="NZ_CP094970.1"/>
</dbReference>
<keyword evidence="5" id="KW-1185">Reference proteome</keyword>